<evidence type="ECO:0000256" key="5">
    <source>
        <dbReference type="PROSITE-ProRule" id="PRU00042"/>
    </source>
</evidence>
<dbReference type="PANTHER" id="PTHR24403:SF67">
    <property type="entry name" value="FI01116P-RELATED"/>
    <property type="match status" value="1"/>
</dbReference>
<evidence type="ECO:0000259" key="6">
    <source>
        <dbReference type="PROSITE" id="PS50157"/>
    </source>
</evidence>
<dbReference type="PROSITE" id="PS50157">
    <property type="entry name" value="ZINC_FINGER_C2H2_2"/>
    <property type="match status" value="4"/>
</dbReference>
<keyword evidence="3 5" id="KW-0863">Zinc-finger</keyword>
<dbReference type="PANTHER" id="PTHR24403">
    <property type="entry name" value="ZINC FINGER PROTEIN"/>
    <property type="match status" value="1"/>
</dbReference>
<feature type="domain" description="C2H2-type" evidence="6">
    <location>
        <begin position="335"/>
        <end position="364"/>
    </location>
</feature>
<dbReference type="GO" id="GO:0008270">
    <property type="term" value="F:zinc ion binding"/>
    <property type="evidence" value="ECO:0007669"/>
    <property type="project" value="UniProtKB-KW"/>
</dbReference>
<keyword evidence="1" id="KW-0479">Metal-binding</keyword>
<dbReference type="Proteomes" id="UP000826195">
    <property type="component" value="Unassembled WGS sequence"/>
</dbReference>
<proteinExistence type="predicted"/>
<reference evidence="7 8" key="1">
    <citation type="journal article" date="2021" name="J. Hered.">
        <title>A chromosome-level genome assembly of the parasitoid wasp, Cotesia glomerata (Hymenoptera: Braconidae).</title>
        <authorList>
            <person name="Pinto B.J."/>
            <person name="Weis J.J."/>
            <person name="Gamble T."/>
            <person name="Ode P.J."/>
            <person name="Paul R."/>
            <person name="Zaspel J.M."/>
        </authorList>
    </citation>
    <scope>NUCLEOTIDE SEQUENCE [LARGE SCALE GENOMIC DNA]</scope>
    <source>
        <strain evidence="7">CgM1</strain>
    </source>
</reference>
<dbReference type="PROSITE" id="PS00028">
    <property type="entry name" value="ZINC_FINGER_C2H2_1"/>
    <property type="match status" value="1"/>
</dbReference>
<feature type="domain" description="C2H2-type" evidence="6">
    <location>
        <begin position="82"/>
        <end position="111"/>
    </location>
</feature>
<evidence type="ECO:0000256" key="4">
    <source>
        <dbReference type="ARBA" id="ARBA00022833"/>
    </source>
</evidence>
<keyword evidence="8" id="KW-1185">Reference proteome</keyword>
<gene>
    <name evidence="7" type="ORF">KQX54_003764</name>
</gene>
<feature type="domain" description="C2H2-type" evidence="6">
    <location>
        <begin position="156"/>
        <end position="185"/>
    </location>
</feature>
<feature type="domain" description="C2H2-type" evidence="6">
    <location>
        <begin position="113"/>
        <end position="141"/>
    </location>
</feature>
<keyword evidence="2" id="KW-0677">Repeat</keyword>
<keyword evidence="4" id="KW-0862">Zinc</keyword>
<organism evidence="7 8">
    <name type="scientific">Cotesia glomerata</name>
    <name type="common">Lepidopteran parasitic wasp</name>
    <name type="synonym">Apanteles glomeratus</name>
    <dbReference type="NCBI Taxonomy" id="32391"/>
    <lineage>
        <taxon>Eukaryota</taxon>
        <taxon>Metazoa</taxon>
        <taxon>Ecdysozoa</taxon>
        <taxon>Arthropoda</taxon>
        <taxon>Hexapoda</taxon>
        <taxon>Insecta</taxon>
        <taxon>Pterygota</taxon>
        <taxon>Neoptera</taxon>
        <taxon>Endopterygota</taxon>
        <taxon>Hymenoptera</taxon>
        <taxon>Apocrita</taxon>
        <taxon>Ichneumonoidea</taxon>
        <taxon>Braconidae</taxon>
        <taxon>Microgastrinae</taxon>
        <taxon>Cotesia</taxon>
    </lineage>
</organism>
<dbReference type="InterPro" id="IPR013087">
    <property type="entry name" value="Znf_C2H2_type"/>
</dbReference>
<evidence type="ECO:0000313" key="7">
    <source>
        <dbReference type="EMBL" id="KAH0553727.1"/>
    </source>
</evidence>
<dbReference type="AlphaFoldDB" id="A0AAV7I518"/>
<evidence type="ECO:0000256" key="3">
    <source>
        <dbReference type="ARBA" id="ARBA00022771"/>
    </source>
</evidence>
<evidence type="ECO:0000256" key="1">
    <source>
        <dbReference type="ARBA" id="ARBA00022723"/>
    </source>
</evidence>
<protein>
    <recommendedName>
        <fullName evidence="6">C2H2-type domain-containing protein</fullName>
    </recommendedName>
</protein>
<evidence type="ECO:0000256" key="2">
    <source>
        <dbReference type="ARBA" id="ARBA00022737"/>
    </source>
</evidence>
<dbReference type="SMART" id="SM00355">
    <property type="entry name" value="ZnF_C2H2"/>
    <property type="match status" value="11"/>
</dbReference>
<comment type="caution">
    <text evidence="7">The sequence shown here is derived from an EMBL/GenBank/DDBJ whole genome shotgun (WGS) entry which is preliminary data.</text>
</comment>
<accession>A0AAV7I518</accession>
<evidence type="ECO:0000313" key="8">
    <source>
        <dbReference type="Proteomes" id="UP000826195"/>
    </source>
</evidence>
<sequence length="604" mass="71612">MVKAKILVLENASSKQRKVRVLASKVLVPRLPVRKRVPSTKVIENLELAKEKIIEATKKKPQEQREGSNRRKQVLTVRDDRFPCTNPGCGKTFKNQSDCNFHIKNRCNKPPRYKCVYCQYKTFHSSNVKRHIGQSHKGKEVGVIELYNPRADARVHVCTTPGCPKKYKYRCNLTTHLKNECGKPPRFKCFYCDFKNSYKHIIKKHSERKHFHEVFHGFLNPRVILTRLNNDGPVQDAEPAEKNLLKIAEERLICPNSCGKHFKNHKACIYHVRHICNKPERYKCGHCDYKSYRTKDVKRHCSKKHQNLQEIVIELYKPNFQQCLSRRKSKKMKQFPCPNSHCTQVFKSEDMCTRHAKLHCSKPPRFKCSKCYFNSRYRKNVEEHSEIAHKEPKLEINDLDNELFNPRVILTRLNNDGPVQDAEPVEESLLEIAEEMFGCPNSCGKQFKNYYACNYHARYICNKPERYKCGHCDYKSHWTKDVKRHCMRHHQNLQEIIVELYEVVFQQNLNQQKRKKIRQFPCPNSHCTKVFNSEKICNRHLKLYCNKPTRFKCSYCKYRSRYRKDVKKHSEARHKESKLEIIDLDNIYEIQQLPNNEAEELLNI</sequence>
<dbReference type="GO" id="GO:0005634">
    <property type="term" value="C:nucleus"/>
    <property type="evidence" value="ECO:0007669"/>
    <property type="project" value="TreeGrafter"/>
</dbReference>
<dbReference type="InterPro" id="IPR050688">
    <property type="entry name" value="Zinc_finger/UBP_domain"/>
</dbReference>
<name>A0AAV7I518_COTGL</name>
<dbReference type="GO" id="GO:0045944">
    <property type="term" value="P:positive regulation of transcription by RNA polymerase II"/>
    <property type="evidence" value="ECO:0007669"/>
    <property type="project" value="TreeGrafter"/>
</dbReference>
<dbReference type="Gene3D" id="3.30.160.60">
    <property type="entry name" value="Classic Zinc Finger"/>
    <property type="match status" value="4"/>
</dbReference>
<dbReference type="EMBL" id="JAHXZJ010001119">
    <property type="protein sequence ID" value="KAH0553727.1"/>
    <property type="molecule type" value="Genomic_DNA"/>
</dbReference>